<accession>A0A1M4VWC7</accession>
<feature type="transmembrane region" description="Helical" evidence="1">
    <location>
        <begin position="386"/>
        <end position="405"/>
    </location>
</feature>
<evidence type="ECO:0000256" key="1">
    <source>
        <dbReference type="SAM" id="Phobius"/>
    </source>
</evidence>
<keyword evidence="1" id="KW-0812">Transmembrane</keyword>
<organism evidence="3 4">
    <name type="scientific">Desulforamulus putei DSM 12395</name>
    <dbReference type="NCBI Taxonomy" id="1121429"/>
    <lineage>
        <taxon>Bacteria</taxon>
        <taxon>Bacillati</taxon>
        <taxon>Bacillota</taxon>
        <taxon>Clostridia</taxon>
        <taxon>Eubacteriales</taxon>
        <taxon>Peptococcaceae</taxon>
        <taxon>Desulforamulus</taxon>
    </lineage>
</organism>
<dbReference type="RefSeq" id="WP_073236735.1">
    <property type="nucleotide sequence ID" value="NZ_FQUY01000005.1"/>
</dbReference>
<name>A0A1M4VWC7_9FIRM</name>
<dbReference type="Gene3D" id="3.40.50.880">
    <property type="match status" value="1"/>
</dbReference>
<dbReference type="EMBL" id="FQUY01000005">
    <property type="protein sequence ID" value="SHE73215.1"/>
    <property type="molecule type" value="Genomic_DNA"/>
</dbReference>
<evidence type="ECO:0000256" key="2">
    <source>
        <dbReference type="SAM" id="SignalP"/>
    </source>
</evidence>
<feature type="signal peptide" evidence="2">
    <location>
        <begin position="1"/>
        <end position="32"/>
    </location>
</feature>
<keyword evidence="1" id="KW-1133">Transmembrane helix</keyword>
<keyword evidence="2" id="KW-0732">Signal</keyword>
<dbReference type="OrthoDB" id="137965at2"/>
<gene>
    <name evidence="3" type="ORF">SAMN02745133_01019</name>
</gene>
<keyword evidence="1" id="KW-0472">Membrane</keyword>
<evidence type="ECO:0000313" key="3">
    <source>
        <dbReference type="EMBL" id="SHE73215.1"/>
    </source>
</evidence>
<dbReference type="InterPro" id="IPR029062">
    <property type="entry name" value="Class_I_gatase-like"/>
</dbReference>
<dbReference type="STRING" id="1121429.SAMN02745133_01019"/>
<dbReference type="AlphaFoldDB" id="A0A1M4VWC7"/>
<feature type="chain" id="PRO_5012092793" evidence="2">
    <location>
        <begin position="33"/>
        <end position="780"/>
    </location>
</feature>
<evidence type="ECO:0000313" key="4">
    <source>
        <dbReference type="Proteomes" id="UP000184148"/>
    </source>
</evidence>
<dbReference type="SUPFAM" id="SSF52317">
    <property type="entry name" value="Class I glutamine amidotransferase-like"/>
    <property type="match status" value="1"/>
</dbReference>
<feature type="transmembrane region" description="Helical" evidence="1">
    <location>
        <begin position="359"/>
        <end position="377"/>
    </location>
</feature>
<dbReference type="Proteomes" id="UP000184148">
    <property type="component" value="Unassembled WGS sequence"/>
</dbReference>
<sequence>MQVRGKRNTVIPWLIISVLLLITFALPAAASAADTAPVRLAVQPGLSGIYKLGLPAWLTITISNQDEAFKGLLVVEPVDNFPERPSQSTRYQKTVKVPARSLVTTTLMVPSELVNNGARAVLLVDGTPVAASSVQGTAVNGGFIALSLGEKPLKGGVSAWLDQTFGGQTAIKFLPPAYLPGDPLELSVADIIIVDDVSVARLSKEQIRLLKDWVSLGGMLLISGGAGTSPGGPLTELSPVTAAGRQVVSADMGGLRVVKGTMAVTTGPLTDGEVLARVNGVIVVAARDYGKGRVVYSGIPLENLTSESAAIWPLVFGQIYGPNSLDGKMREKRQYNNDMLGHAATYLPQLKTPPVPRVAVAWVIYVLVVGPGLYLLLRRYDRRDWMWWMIPVGAVITAGVVYFMSPAQRIHAPISQTLAVVEIMDSERAEVNATAAFISPYGGTLNVEGSPGAVLWPSNNYYSPRQKSPIIQYDAEAGPRISFPDVEYWSMRQARATAIKHDVGQISGSLVLENGYIKGEIANHTKMDLRDCRILLGGRSIALNRIPAGGSVEVNQSLAKGPGSLGPNEFRDLLVPPVRPGENDIYVRERQMVDVVLGPRMNDPGNQPVFFGWTDDSLGMFKILSNQKNVRDYNLALVTQELQLHLPIGKVVQLAPGMYMPKVIESRGAFNQTPLGYTLYEGKITLGIDLLRPLNNRNFKVVSIEFPPQENKNVAMRIYDWQEEKWIDVPSSGLKIGPEKLKRYGSPSGECRFQVEKTTGLGRPDKVDLPAVAVEGVVSR</sequence>
<keyword evidence="4" id="KW-1185">Reference proteome</keyword>
<proteinExistence type="predicted"/>
<protein>
    <submittedName>
        <fullName evidence="3">Uncharacterized protein</fullName>
    </submittedName>
</protein>
<reference evidence="4" key="1">
    <citation type="submission" date="2016-11" db="EMBL/GenBank/DDBJ databases">
        <authorList>
            <person name="Varghese N."/>
            <person name="Submissions S."/>
        </authorList>
    </citation>
    <scope>NUCLEOTIDE SEQUENCE [LARGE SCALE GENOMIC DNA]</scope>
    <source>
        <strain evidence="4">DSM 12395</strain>
    </source>
</reference>